<name>A0A2M8KUE1_9BACT</name>
<accession>A0A2M8KUE1</accession>
<proteinExistence type="inferred from homology"/>
<dbReference type="AlphaFoldDB" id="A0A2M8KUE1"/>
<dbReference type="Proteomes" id="UP000231569">
    <property type="component" value="Unassembled WGS sequence"/>
</dbReference>
<dbReference type="GO" id="GO:0006412">
    <property type="term" value="P:translation"/>
    <property type="evidence" value="ECO:0007669"/>
    <property type="project" value="InterPro"/>
</dbReference>
<dbReference type="EMBL" id="PFEE01000063">
    <property type="protein sequence ID" value="PJE63483.1"/>
    <property type="molecule type" value="Genomic_DNA"/>
</dbReference>
<dbReference type="Gene3D" id="3.40.1370.10">
    <property type="match status" value="1"/>
</dbReference>
<dbReference type="InterPro" id="IPR002136">
    <property type="entry name" value="Ribosomal_uL4"/>
</dbReference>
<reference evidence="5" key="1">
    <citation type="submission" date="2017-09" db="EMBL/GenBank/DDBJ databases">
        <title>Depth-based differentiation of microbial function through sediment-hosted aquifers and enrichment of novel symbionts in the deep terrestrial subsurface.</title>
        <authorList>
            <person name="Probst A.J."/>
            <person name="Ladd B."/>
            <person name="Jarett J.K."/>
            <person name="Geller-Mcgrath D.E."/>
            <person name="Sieber C.M.K."/>
            <person name="Emerson J.B."/>
            <person name="Anantharaman K."/>
            <person name="Thomas B.C."/>
            <person name="Malmstrom R."/>
            <person name="Stieglmeier M."/>
            <person name="Klingl A."/>
            <person name="Woyke T."/>
            <person name="Ryan C.M."/>
            <person name="Banfield J.F."/>
        </authorList>
    </citation>
    <scope>NUCLEOTIDE SEQUENCE [LARGE SCALE GENOMIC DNA]</scope>
</reference>
<dbReference type="GO" id="GO:0003735">
    <property type="term" value="F:structural constituent of ribosome"/>
    <property type="evidence" value="ECO:0007669"/>
    <property type="project" value="InterPro"/>
</dbReference>
<evidence type="ECO:0000256" key="1">
    <source>
        <dbReference type="ARBA" id="ARBA00010528"/>
    </source>
</evidence>
<feature type="non-terminal residue" evidence="4">
    <location>
        <position position="1"/>
    </location>
</feature>
<evidence type="ECO:0000313" key="5">
    <source>
        <dbReference type="Proteomes" id="UP000231569"/>
    </source>
</evidence>
<evidence type="ECO:0000256" key="3">
    <source>
        <dbReference type="ARBA" id="ARBA00023274"/>
    </source>
</evidence>
<dbReference type="SUPFAM" id="SSF52166">
    <property type="entry name" value="Ribosomal protein L4"/>
    <property type="match status" value="1"/>
</dbReference>
<evidence type="ECO:0000313" key="4">
    <source>
        <dbReference type="EMBL" id="PJE63483.1"/>
    </source>
</evidence>
<dbReference type="GO" id="GO:1990904">
    <property type="term" value="C:ribonucleoprotein complex"/>
    <property type="evidence" value="ECO:0007669"/>
    <property type="project" value="UniProtKB-KW"/>
</dbReference>
<comment type="caution">
    <text evidence="4">The sequence shown here is derived from an EMBL/GenBank/DDBJ whole genome shotgun (WGS) entry which is preliminary data.</text>
</comment>
<organism evidence="4 5">
    <name type="scientific">Candidatus Roizmanbacteria bacterium CG10_big_fil_rev_8_21_14_0_10_45_7</name>
    <dbReference type="NCBI Taxonomy" id="1974854"/>
    <lineage>
        <taxon>Bacteria</taxon>
        <taxon>Candidatus Roizmaniibacteriota</taxon>
    </lineage>
</organism>
<sequence length="95" mass="10424">HINVIADAAFSKSKKTKDASAVMAELMGEQSKKTLLVTPHSSEAKRMYANLTNVTVTEVSGMNAYMLLNHNQMVLTPAVIEEMKVQFSPKEAQKA</sequence>
<dbReference type="InterPro" id="IPR023574">
    <property type="entry name" value="Ribosomal_uL4_dom_sf"/>
</dbReference>
<gene>
    <name evidence="4" type="primary">rplD</name>
    <name evidence="4" type="ORF">COU89_02955</name>
</gene>
<comment type="similarity">
    <text evidence="1">Belongs to the universal ribosomal protein uL4 family.</text>
</comment>
<keyword evidence="3" id="KW-0687">Ribonucleoprotein</keyword>
<keyword evidence="2 4" id="KW-0689">Ribosomal protein</keyword>
<evidence type="ECO:0000256" key="2">
    <source>
        <dbReference type="ARBA" id="ARBA00022980"/>
    </source>
</evidence>
<protein>
    <submittedName>
        <fullName evidence="4">50S ribosomal protein L4</fullName>
    </submittedName>
</protein>
<dbReference type="Pfam" id="PF00573">
    <property type="entry name" value="Ribosomal_L4"/>
    <property type="match status" value="1"/>
</dbReference>
<dbReference type="GO" id="GO:0005840">
    <property type="term" value="C:ribosome"/>
    <property type="evidence" value="ECO:0007669"/>
    <property type="project" value="UniProtKB-KW"/>
</dbReference>